<keyword evidence="2" id="KW-0472">Membrane</keyword>
<organism evidence="3 4">
    <name type="scientific">Paraglomus brasilianum</name>
    <dbReference type="NCBI Taxonomy" id="144538"/>
    <lineage>
        <taxon>Eukaryota</taxon>
        <taxon>Fungi</taxon>
        <taxon>Fungi incertae sedis</taxon>
        <taxon>Mucoromycota</taxon>
        <taxon>Glomeromycotina</taxon>
        <taxon>Glomeromycetes</taxon>
        <taxon>Paraglomerales</taxon>
        <taxon>Paraglomeraceae</taxon>
        <taxon>Paraglomus</taxon>
    </lineage>
</organism>
<evidence type="ECO:0000313" key="3">
    <source>
        <dbReference type="EMBL" id="CAG8643467.1"/>
    </source>
</evidence>
<protein>
    <submittedName>
        <fullName evidence="3">7816_t:CDS:1</fullName>
    </submittedName>
</protein>
<proteinExistence type="predicted"/>
<feature type="region of interest" description="Disordered" evidence="1">
    <location>
        <begin position="268"/>
        <end position="296"/>
    </location>
</feature>
<dbReference type="AlphaFoldDB" id="A0A9N9H0H3"/>
<dbReference type="Proteomes" id="UP000789739">
    <property type="component" value="Unassembled WGS sequence"/>
</dbReference>
<accession>A0A9N9H0H3</accession>
<dbReference type="EMBL" id="CAJVPI010002443">
    <property type="protein sequence ID" value="CAG8643467.1"/>
    <property type="molecule type" value="Genomic_DNA"/>
</dbReference>
<dbReference type="OrthoDB" id="2389038at2759"/>
<evidence type="ECO:0000313" key="4">
    <source>
        <dbReference type="Proteomes" id="UP000789739"/>
    </source>
</evidence>
<keyword evidence="2" id="KW-1133">Transmembrane helix</keyword>
<keyword evidence="4" id="KW-1185">Reference proteome</keyword>
<evidence type="ECO:0000256" key="2">
    <source>
        <dbReference type="SAM" id="Phobius"/>
    </source>
</evidence>
<feature type="compositionally biased region" description="Basic and acidic residues" evidence="1">
    <location>
        <begin position="281"/>
        <end position="290"/>
    </location>
</feature>
<comment type="caution">
    <text evidence="3">The sequence shown here is derived from an EMBL/GenBank/DDBJ whole genome shotgun (WGS) entry which is preliminary data.</text>
</comment>
<feature type="transmembrane region" description="Helical" evidence="2">
    <location>
        <begin position="103"/>
        <end position="123"/>
    </location>
</feature>
<evidence type="ECO:0000256" key="1">
    <source>
        <dbReference type="SAM" id="MobiDB-lite"/>
    </source>
</evidence>
<keyword evidence="2" id="KW-0812">Transmembrane</keyword>
<reference evidence="3" key="1">
    <citation type="submission" date="2021-06" db="EMBL/GenBank/DDBJ databases">
        <authorList>
            <person name="Kallberg Y."/>
            <person name="Tangrot J."/>
            <person name="Rosling A."/>
        </authorList>
    </citation>
    <scope>NUCLEOTIDE SEQUENCE</scope>
    <source>
        <strain evidence="3">BR232B</strain>
    </source>
</reference>
<gene>
    <name evidence="3" type="ORF">PBRASI_LOCUS9898</name>
</gene>
<sequence>MLPPVVTKKLKYPSKQACLVDQLPLTDFNANIFPPDYWDKPLKSWGNLLDRDIFFAEEVPGASCRLAHKTFSSELKVLVNHLPEGSRAAKKAKTLMKQFQDKFALASVICATPATLLIIWVTITHLDVEEERRSLRLWLPTPQPKSHCDVHVLLHVRGVQATPCDIIERRCRGRLHTSLKWGANYGLETCSGKRDPAISMVWKNHRMSLMNCAATTKVSKRKLESVAVSAAVTVAEAHFNRDAKKLKLDGCTDYEVVDTGTISDTDNDDLIDYKIPSSTHTDAKPERPESPDDPDEQLEIDLTTIEQLVKQENLTDYQLSVIEKVRHSGLTWSNSYEILALSSIIVLSPQCPYPNFTGHEWRKIIATNPFIIEHPIVPPSISSALLEAGRKYALGLDGYMIAGDSELSRIAARSFNELMNIPVTAPTKTTEELHCAQYLYPVLRPVFFQPLKDMRFEFKPLGYTPLQRRKDFIKVHLRGKKAINQQLCARGGPGEAAIFMNMGDMVESFFMDLKFPALYRTWPFHITKLVTDRVSIPLVESIFCHFVALEKRMNVIAEDFSKRSTQFTPPQQMTFITELLESPQIKHMLA</sequence>
<name>A0A9N9H0H3_9GLOM</name>